<protein>
    <submittedName>
        <fullName evidence="7">Condensin-2 complex subunit H2</fullName>
    </submittedName>
</protein>
<comment type="caution">
    <text evidence="7">The sequence shown here is derived from an EMBL/GenBank/DDBJ whole genome shotgun (WGS) entry which is preliminary data.</text>
</comment>
<evidence type="ECO:0000259" key="6">
    <source>
        <dbReference type="Pfam" id="PF16858"/>
    </source>
</evidence>
<reference evidence="7 8" key="1">
    <citation type="journal article" date="2015" name="Plant Cell">
        <title>Oil accumulation by the oleaginous diatom Fistulifera solaris as revealed by the genome and transcriptome.</title>
        <authorList>
            <person name="Tanaka T."/>
            <person name="Maeda Y."/>
            <person name="Veluchamy A."/>
            <person name="Tanaka M."/>
            <person name="Abida H."/>
            <person name="Marechal E."/>
            <person name="Bowler C."/>
            <person name="Muto M."/>
            <person name="Sunaga Y."/>
            <person name="Tanaka M."/>
            <person name="Yoshino T."/>
            <person name="Taniguchi T."/>
            <person name="Fukuda Y."/>
            <person name="Nemoto M."/>
            <person name="Matsumoto M."/>
            <person name="Wong P.S."/>
            <person name="Aburatani S."/>
            <person name="Fujibuchi W."/>
        </authorList>
    </citation>
    <scope>NUCLEOTIDE SEQUENCE [LARGE SCALE GENOMIC DNA]</scope>
    <source>
        <strain evidence="7 8">JPCC DA0580</strain>
    </source>
</reference>
<feature type="domain" description="Condensin-2 complex subunit H2 C-terminal" evidence="6">
    <location>
        <begin position="486"/>
        <end position="617"/>
    </location>
</feature>
<evidence type="ECO:0000256" key="3">
    <source>
        <dbReference type="ARBA" id="ARBA00023242"/>
    </source>
</evidence>
<dbReference type="InterPro" id="IPR031739">
    <property type="entry name" value="Ncaph2"/>
</dbReference>
<dbReference type="GO" id="GO:0051306">
    <property type="term" value="P:mitotic sister chromatid separation"/>
    <property type="evidence" value="ECO:0007669"/>
    <property type="project" value="TreeGrafter"/>
</dbReference>
<keyword evidence="8" id="KW-1185">Reference proteome</keyword>
<dbReference type="PANTHER" id="PTHR14324">
    <property type="entry name" value="CONDENSIN-2 COMPLEX SUBUNIT H2"/>
    <property type="match status" value="1"/>
</dbReference>
<dbReference type="InParanoid" id="A0A1Z5JMG9"/>
<feature type="domain" description="Condensin II complex subunit H2 N-terminal" evidence="5">
    <location>
        <begin position="13"/>
        <end position="128"/>
    </location>
</feature>
<dbReference type="AlphaFoldDB" id="A0A1Z5JMG9"/>
<dbReference type="OrthoDB" id="10038475at2759"/>
<evidence type="ECO:0000256" key="4">
    <source>
        <dbReference type="SAM" id="MobiDB-lite"/>
    </source>
</evidence>
<evidence type="ECO:0000259" key="5">
    <source>
        <dbReference type="Pfam" id="PF06278"/>
    </source>
</evidence>
<evidence type="ECO:0000313" key="7">
    <source>
        <dbReference type="EMBL" id="GAX15184.1"/>
    </source>
</evidence>
<evidence type="ECO:0000313" key="8">
    <source>
        <dbReference type="Proteomes" id="UP000198406"/>
    </source>
</evidence>
<gene>
    <name evidence="7" type="ORF">FisN_12Lh114</name>
</gene>
<dbReference type="InterPro" id="IPR031737">
    <property type="entry name" value="CNDH2_C"/>
</dbReference>
<proteinExistence type="inferred from homology"/>
<dbReference type="GO" id="GO:0005634">
    <property type="term" value="C:nucleus"/>
    <property type="evidence" value="ECO:0007669"/>
    <property type="project" value="UniProtKB-SubCell"/>
</dbReference>
<dbReference type="GO" id="GO:0003682">
    <property type="term" value="F:chromatin binding"/>
    <property type="evidence" value="ECO:0007669"/>
    <property type="project" value="TreeGrafter"/>
</dbReference>
<name>A0A1Z5JMG9_FISSO</name>
<dbReference type="Proteomes" id="UP000198406">
    <property type="component" value="Unassembled WGS sequence"/>
</dbReference>
<dbReference type="Pfam" id="PF06278">
    <property type="entry name" value="CNDH2_N"/>
    <property type="match status" value="1"/>
</dbReference>
<feature type="region of interest" description="Disordered" evidence="4">
    <location>
        <begin position="201"/>
        <end position="252"/>
    </location>
</feature>
<accession>A0A1Z5JMG9</accession>
<keyword evidence="3" id="KW-0539">Nucleus</keyword>
<organism evidence="7 8">
    <name type="scientific">Fistulifera solaris</name>
    <name type="common">Oleaginous diatom</name>
    <dbReference type="NCBI Taxonomy" id="1519565"/>
    <lineage>
        <taxon>Eukaryota</taxon>
        <taxon>Sar</taxon>
        <taxon>Stramenopiles</taxon>
        <taxon>Ochrophyta</taxon>
        <taxon>Bacillariophyta</taxon>
        <taxon>Bacillariophyceae</taxon>
        <taxon>Bacillariophycidae</taxon>
        <taxon>Naviculales</taxon>
        <taxon>Naviculaceae</taxon>
        <taxon>Fistulifera</taxon>
    </lineage>
</organism>
<feature type="region of interest" description="Disordered" evidence="4">
    <location>
        <begin position="418"/>
        <end position="463"/>
    </location>
</feature>
<dbReference type="Pfam" id="PF16858">
    <property type="entry name" value="CNDH2_C"/>
    <property type="match status" value="1"/>
</dbReference>
<feature type="compositionally biased region" description="Polar residues" evidence="4">
    <location>
        <begin position="202"/>
        <end position="224"/>
    </location>
</feature>
<comment type="similarity">
    <text evidence="2">Belongs to the CND2 H2 (condensin-2 subunit 2) family.</text>
</comment>
<dbReference type="PANTHER" id="PTHR14324:SF3">
    <property type="entry name" value="CONDENSIN-2 COMPLEX SUBUNIT H2"/>
    <property type="match status" value="1"/>
</dbReference>
<feature type="compositionally biased region" description="Acidic residues" evidence="4">
    <location>
        <begin position="446"/>
        <end position="455"/>
    </location>
</feature>
<evidence type="ECO:0000256" key="2">
    <source>
        <dbReference type="ARBA" id="ARBA00007844"/>
    </source>
</evidence>
<evidence type="ECO:0000256" key="1">
    <source>
        <dbReference type="ARBA" id="ARBA00004123"/>
    </source>
</evidence>
<dbReference type="GO" id="GO:0000796">
    <property type="term" value="C:condensin complex"/>
    <property type="evidence" value="ECO:0007669"/>
    <property type="project" value="TreeGrafter"/>
</dbReference>
<comment type="subcellular location">
    <subcellularLocation>
        <location evidence="1">Nucleus</location>
    </subcellularLocation>
</comment>
<dbReference type="GO" id="GO:0010032">
    <property type="term" value="P:meiotic chromosome condensation"/>
    <property type="evidence" value="ECO:0007669"/>
    <property type="project" value="TreeGrafter"/>
</dbReference>
<dbReference type="InterPro" id="IPR009378">
    <property type="entry name" value="H2_N"/>
</dbReference>
<sequence>MEGEEEGIESVLATLQPLRDLAKNWDIDIATCLEEYLHDLVGHIPGAEDQLTLDGPSLNFAQAALVLQNSSNIYSRKVEYLYALVYKSLEENFQVQNGKVVRQKHADPDIDDFLAFDPYQEFLLLDDVLPTDDSPDNRKIDLVETSEGSTPGRSMTRLSLTENKSVTAINDVAYKTLLDPHGSTLRLLKAPVAEDGWLRLPGTNSGKRQSLSAPLSPLPQTIQEHSGEESMEMQSGFGALDDRNDNDDDDDPGFFMNVDDDEEELLVATQPMTVDKPARHVTFAESVPTPKRDPWALLDPHSVDSATKSKPLKVGKSIRLPEGITEPPSACVTGARTRRIIRPNNPTPQPDTATGKRRFDATESFNSQCAFGKRSVNDNDNETLSFLPLQGLAFGDEFTYVYQATMKRLAAQRRELRQQAQSKAAQSNFNEEDEDDQYGDGFVFGGDDDDNDYGDATDYPQEGNTGMVSLDEMYNRDNDDAPSGATFEELCRAHLQAFAREAEKYASETKLTQRVDQWQQRLQPLLQEEEERPVFDIHEYGHQVIESMENEITKTHVDTNEKPSLIVDFSRVTRHKPNFEVCRLFLASLSLTNSGNVRFVETSADGNSLSMELLNREVELPTENYLAPSVRETSSMVM</sequence>
<dbReference type="EMBL" id="BDSP01000087">
    <property type="protein sequence ID" value="GAX15184.1"/>
    <property type="molecule type" value="Genomic_DNA"/>
</dbReference>